<keyword evidence="1" id="KW-0732">Signal</keyword>
<protein>
    <submittedName>
        <fullName evidence="2">Uncharacterized protein</fullName>
    </submittedName>
</protein>
<gene>
    <name evidence="2" type="ORF">ACFOSX_12595</name>
</gene>
<evidence type="ECO:0000256" key="1">
    <source>
        <dbReference type="SAM" id="SignalP"/>
    </source>
</evidence>
<dbReference type="RefSeq" id="WP_386101698.1">
    <property type="nucleotide sequence ID" value="NZ_JBHSAT010000022.1"/>
</dbReference>
<evidence type="ECO:0000313" key="2">
    <source>
        <dbReference type="EMBL" id="MFC3878069.1"/>
    </source>
</evidence>
<feature type="chain" id="PRO_5046438137" evidence="1">
    <location>
        <begin position="19"/>
        <end position="191"/>
    </location>
</feature>
<proteinExistence type="predicted"/>
<evidence type="ECO:0000313" key="3">
    <source>
        <dbReference type="Proteomes" id="UP001595812"/>
    </source>
</evidence>
<dbReference type="EMBL" id="JBHSAT010000022">
    <property type="protein sequence ID" value="MFC3878069.1"/>
    <property type="molecule type" value="Genomic_DNA"/>
</dbReference>
<dbReference type="Proteomes" id="UP001595812">
    <property type="component" value="Unassembled WGS sequence"/>
</dbReference>
<reference evidence="3" key="1">
    <citation type="journal article" date="2019" name="Int. J. Syst. Evol. Microbiol.">
        <title>The Global Catalogue of Microorganisms (GCM) 10K type strain sequencing project: providing services to taxonomists for standard genome sequencing and annotation.</title>
        <authorList>
            <consortium name="The Broad Institute Genomics Platform"/>
            <consortium name="The Broad Institute Genome Sequencing Center for Infectious Disease"/>
            <person name="Wu L."/>
            <person name="Ma J."/>
        </authorList>
    </citation>
    <scope>NUCLEOTIDE SEQUENCE [LARGE SCALE GENOMIC DNA]</scope>
    <source>
        <strain evidence="3">CECT 8979</strain>
    </source>
</reference>
<comment type="caution">
    <text evidence="2">The sequence shown here is derived from an EMBL/GenBank/DDBJ whole genome shotgun (WGS) entry which is preliminary data.</text>
</comment>
<sequence>MKKVILALAVCSFIGLNAQETPKEVTEETRTKIIKVKVNGEVKERKIEMIKTRETTPVKLDPRDAGKDKQDRVMAPTKVDKTVMVKDTDNNGFDNYANYNYTRFDGQVYNMTPNPSGFTIMTDEGDVLLANARLSTENNMYLVTTDEYSGIGFFRGNKFIVEYYDDEADMLVMEEYNRNNMKKTKTMMKKK</sequence>
<feature type="signal peptide" evidence="1">
    <location>
        <begin position="1"/>
        <end position="18"/>
    </location>
</feature>
<name>A0ABV8AN50_9FLAO</name>
<keyword evidence="3" id="KW-1185">Reference proteome</keyword>
<organism evidence="2 3">
    <name type="scientific">Winogradskyella maritima</name>
    <dbReference type="NCBI Taxonomy" id="1517766"/>
    <lineage>
        <taxon>Bacteria</taxon>
        <taxon>Pseudomonadati</taxon>
        <taxon>Bacteroidota</taxon>
        <taxon>Flavobacteriia</taxon>
        <taxon>Flavobacteriales</taxon>
        <taxon>Flavobacteriaceae</taxon>
        <taxon>Winogradskyella</taxon>
    </lineage>
</organism>
<accession>A0ABV8AN50</accession>